<protein>
    <submittedName>
        <fullName evidence="1">Uncharacterized protein</fullName>
    </submittedName>
</protein>
<evidence type="ECO:0000313" key="2">
    <source>
        <dbReference type="Proteomes" id="UP000798662"/>
    </source>
</evidence>
<organism evidence="1 2">
    <name type="scientific">Pyropia yezoensis</name>
    <name type="common">Susabi-nori</name>
    <name type="synonym">Porphyra yezoensis</name>
    <dbReference type="NCBI Taxonomy" id="2788"/>
    <lineage>
        <taxon>Eukaryota</taxon>
        <taxon>Rhodophyta</taxon>
        <taxon>Bangiophyceae</taxon>
        <taxon>Bangiales</taxon>
        <taxon>Bangiaceae</taxon>
        <taxon>Pyropia</taxon>
    </lineage>
</organism>
<name>A0ACC3BY23_PYRYE</name>
<sequence length="282" mass="28347">MRPMLSRHCGHLKHQASTELHVQPDPPPSGTGSPLLTSKPQRALNMAAVSTSSALAASCMASSAAAFSPCGIAGVSLVLTSSSAPSATVAPALRGRAQKASSLAVVDATSPGPQSRRAVGSAPGRRAFVTTALGRRTACARGLLRILEGVGGVVATPRGSPVDLCAGRRREGLEECSSAQVLSVKLGKADDPDDACVVICAGKLEGGVTARSPGGEVAMAVSRVRCEKGCVLGVRIGDCGQCGRAAGCKGSIVGATSKTATSTLMFLGRAQSRGEGSARTER</sequence>
<accession>A0ACC3BY23</accession>
<gene>
    <name evidence="1" type="ORF">I4F81_005081</name>
</gene>
<evidence type="ECO:0000313" key="1">
    <source>
        <dbReference type="EMBL" id="KAK1862513.1"/>
    </source>
</evidence>
<dbReference type="Proteomes" id="UP000798662">
    <property type="component" value="Chromosome 1"/>
</dbReference>
<dbReference type="EMBL" id="CM020618">
    <property type="protein sequence ID" value="KAK1862513.1"/>
    <property type="molecule type" value="Genomic_DNA"/>
</dbReference>
<proteinExistence type="predicted"/>
<reference evidence="1" key="1">
    <citation type="submission" date="2019-11" db="EMBL/GenBank/DDBJ databases">
        <title>Nori genome reveals adaptations in red seaweeds to the harsh intertidal environment.</title>
        <authorList>
            <person name="Wang D."/>
            <person name="Mao Y."/>
        </authorList>
    </citation>
    <scope>NUCLEOTIDE SEQUENCE</scope>
    <source>
        <tissue evidence="1">Gametophyte</tissue>
    </source>
</reference>
<keyword evidence="2" id="KW-1185">Reference proteome</keyword>
<comment type="caution">
    <text evidence="1">The sequence shown here is derived from an EMBL/GenBank/DDBJ whole genome shotgun (WGS) entry which is preliminary data.</text>
</comment>